<dbReference type="PROSITE" id="PS00137">
    <property type="entry name" value="SUBTILASE_HIS"/>
    <property type="match status" value="1"/>
</dbReference>
<evidence type="ECO:0000256" key="2">
    <source>
        <dbReference type="ARBA" id="ARBA00022670"/>
    </source>
</evidence>
<dbReference type="Pfam" id="PF00082">
    <property type="entry name" value="Peptidase_S8"/>
    <property type="match status" value="1"/>
</dbReference>
<evidence type="ECO:0000256" key="8">
    <source>
        <dbReference type="SAM" id="MobiDB-lite"/>
    </source>
</evidence>
<dbReference type="AlphaFoldDB" id="A0A7X6L6C2"/>
<dbReference type="InterPro" id="IPR023828">
    <property type="entry name" value="Peptidase_S8_Ser-AS"/>
</dbReference>
<dbReference type="InterPro" id="IPR000209">
    <property type="entry name" value="Peptidase_S8/S53_dom"/>
</dbReference>
<dbReference type="PANTHER" id="PTHR42884:SF14">
    <property type="entry name" value="NEUROENDOCRINE CONVERTASE 1"/>
    <property type="match status" value="1"/>
</dbReference>
<dbReference type="GO" id="GO:0016485">
    <property type="term" value="P:protein processing"/>
    <property type="evidence" value="ECO:0007669"/>
    <property type="project" value="TreeGrafter"/>
</dbReference>
<dbReference type="Gene3D" id="3.40.50.200">
    <property type="entry name" value="Peptidase S8/S53 domain"/>
    <property type="match status" value="1"/>
</dbReference>
<evidence type="ECO:0000259" key="9">
    <source>
        <dbReference type="Pfam" id="PF00082"/>
    </source>
</evidence>
<feature type="domain" description="Peptidase S8/S53" evidence="9">
    <location>
        <begin position="218"/>
        <end position="530"/>
    </location>
</feature>
<dbReference type="InterPro" id="IPR022398">
    <property type="entry name" value="Peptidase_S8_His-AS"/>
</dbReference>
<evidence type="ECO:0000256" key="6">
    <source>
        <dbReference type="PROSITE-ProRule" id="PRU01240"/>
    </source>
</evidence>
<dbReference type="InterPro" id="IPR034054">
    <property type="entry name" value="Pep_S8_PrcA"/>
</dbReference>
<reference evidence="10 11" key="1">
    <citation type="submission" date="2020-04" db="EMBL/GenBank/DDBJ databases">
        <title>MicrobeNet Type strains.</title>
        <authorList>
            <person name="Nicholson A.C."/>
        </authorList>
    </citation>
    <scope>NUCLEOTIDE SEQUENCE [LARGE SCALE GENOMIC DNA]</scope>
    <source>
        <strain evidence="10 11">DSM 44956</strain>
    </source>
</reference>
<keyword evidence="4 6" id="KW-0720">Serine protease</keyword>
<dbReference type="PROSITE" id="PS51892">
    <property type="entry name" value="SUBTILASE"/>
    <property type="match status" value="1"/>
</dbReference>
<evidence type="ECO:0000256" key="3">
    <source>
        <dbReference type="ARBA" id="ARBA00022801"/>
    </source>
</evidence>
<dbReference type="PRINTS" id="PR00723">
    <property type="entry name" value="SUBTILISIN"/>
</dbReference>
<dbReference type="SUPFAM" id="SSF52743">
    <property type="entry name" value="Subtilisin-like"/>
    <property type="match status" value="1"/>
</dbReference>
<feature type="active site" description="Charge relay system" evidence="5 6">
    <location>
        <position position="475"/>
    </location>
</feature>
<dbReference type="Proteomes" id="UP000540698">
    <property type="component" value="Unassembled WGS sequence"/>
</dbReference>
<organism evidence="10 11">
    <name type="scientific">Nocardia gamkensis</name>
    <dbReference type="NCBI Taxonomy" id="352869"/>
    <lineage>
        <taxon>Bacteria</taxon>
        <taxon>Bacillati</taxon>
        <taxon>Actinomycetota</taxon>
        <taxon>Actinomycetes</taxon>
        <taxon>Mycobacteriales</taxon>
        <taxon>Nocardiaceae</taxon>
        <taxon>Nocardia</taxon>
    </lineage>
</organism>
<name>A0A7X6L6C2_9NOCA</name>
<feature type="active site" description="Charge relay system" evidence="5 6">
    <location>
        <position position="227"/>
    </location>
</feature>
<dbReference type="PROSITE" id="PS00136">
    <property type="entry name" value="SUBTILASE_ASP"/>
    <property type="match status" value="1"/>
</dbReference>
<dbReference type="GO" id="GO:0016020">
    <property type="term" value="C:membrane"/>
    <property type="evidence" value="ECO:0007669"/>
    <property type="project" value="TreeGrafter"/>
</dbReference>
<keyword evidence="11" id="KW-1185">Reference proteome</keyword>
<sequence length="559" mass="58049">MVPTANFGTKDDPGFELEQSPDLIVVRTHSGRGIRRQSGSVRTPLSGELDDATLVQAYPEAGVEVYRLPAGSRSVEERTPALEAAPEVRFAGHVLVDPVTGEPVLYTENIFVKFVDHVDREHCLAVLAAANLTVKQVVSYATNAYFTAAPEGTGQRVFDIATALLNRDDVEYCHPELIRHRARKTIFPQQWHLKKTTIGGVTIDAHAAVEAAHALTRGAGVTIAVIDDGVDIDHPEFAGAAKIVAPRDVTAKTDDPRPKDSFGTGPDNGDNHGTACAGVACANGTAGASGVAPEAALMPIRLASGLGSQAEADAFGWAVDHGADVISCSWGPADGRWFQPNDPAHNRVVALPASTRLAIEYAVASGRGGKGCVVLFAAGNGNESVDNDGYAGFAKVIAVAACNDTGKRSVYSDFGKAVWCAFPSSDFGHRPFGHPDPLTPGIWTVDRHGANGYNPGTVAAGDAAGDYTNDFGGTSSACPGAAGTVALMLSVNPDLTSDEVKNLLKDACDKIDPQGGGYGADGHSDKYGYGRLNALAAVRAARPAETESAAGAVVTVAGD</sequence>
<gene>
    <name evidence="10" type="ORF">HGB38_20080</name>
</gene>
<dbReference type="PROSITE" id="PS00138">
    <property type="entry name" value="SUBTILASE_SER"/>
    <property type="match status" value="1"/>
</dbReference>
<evidence type="ECO:0000256" key="4">
    <source>
        <dbReference type="ARBA" id="ARBA00022825"/>
    </source>
</evidence>
<dbReference type="PANTHER" id="PTHR42884">
    <property type="entry name" value="PROPROTEIN CONVERTASE SUBTILISIN/KEXIN-RELATED"/>
    <property type="match status" value="1"/>
</dbReference>
<dbReference type="RefSeq" id="WP_062973406.1">
    <property type="nucleotide sequence ID" value="NZ_JAAXOS010000009.1"/>
</dbReference>
<accession>A0A7X6L6C2</accession>
<feature type="region of interest" description="Disordered" evidence="8">
    <location>
        <begin position="248"/>
        <end position="269"/>
    </location>
</feature>
<dbReference type="CDD" id="cd07498">
    <property type="entry name" value="Peptidases_S8_15"/>
    <property type="match status" value="1"/>
</dbReference>
<evidence type="ECO:0000256" key="5">
    <source>
        <dbReference type="PIRSR" id="PIRSR615500-1"/>
    </source>
</evidence>
<dbReference type="EMBL" id="JAAXOS010000009">
    <property type="protein sequence ID" value="NKY28505.1"/>
    <property type="molecule type" value="Genomic_DNA"/>
</dbReference>
<proteinExistence type="inferred from homology"/>
<feature type="active site" description="Charge relay system" evidence="5 6">
    <location>
        <position position="272"/>
    </location>
</feature>
<keyword evidence="3 6" id="KW-0378">Hydrolase</keyword>
<keyword evidence="2 6" id="KW-0645">Protease</keyword>
<dbReference type="GO" id="GO:0004252">
    <property type="term" value="F:serine-type endopeptidase activity"/>
    <property type="evidence" value="ECO:0007669"/>
    <property type="project" value="UniProtKB-UniRule"/>
</dbReference>
<evidence type="ECO:0000256" key="1">
    <source>
        <dbReference type="ARBA" id="ARBA00011073"/>
    </source>
</evidence>
<evidence type="ECO:0000313" key="10">
    <source>
        <dbReference type="EMBL" id="NKY28505.1"/>
    </source>
</evidence>
<feature type="compositionally biased region" description="Basic and acidic residues" evidence="8">
    <location>
        <begin position="249"/>
        <end position="260"/>
    </location>
</feature>
<dbReference type="InterPro" id="IPR023827">
    <property type="entry name" value="Peptidase_S8_Asp-AS"/>
</dbReference>
<comment type="caution">
    <text evidence="10">The sequence shown here is derived from an EMBL/GenBank/DDBJ whole genome shotgun (WGS) entry which is preliminary data.</text>
</comment>
<dbReference type="InterPro" id="IPR036852">
    <property type="entry name" value="Peptidase_S8/S53_dom_sf"/>
</dbReference>
<dbReference type="InterPro" id="IPR015500">
    <property type="entry name" value="Peptidase_S8_subtilisin-rel"/>
</dbReference>
<evidence type="ECO:0000313" key="11">
    <source>
        <dbReference type="Proteomes" id="UP000540698"/>
    </source>
</evidence>
<evidence type="ECO:0000256" key="7">
    <source>
        <dbReference type="RuleBase" id="RU003355"/>
    </source>
</evidence>
<comment type="similarity">
    <text evidence="1 6 7">Belongs to the peptidase S8 family.</text>
</comment>
<protein>
    <submittedName>
        <fullName evidence="10">S8 family serine peptidase</fullName>
    </submittedName>
</protein>